<sequence length="154" mass="17325">MFKEMRKSDRQISGEEAIKLLEEAQFGVLSTVGENGYAYGVPLNYAYSDGSIYFHCAQEGAKLSNIAYNNKVSFCVTGNTEPIPDKFSYRYISTIIFGCCTEVSGNEKETALIAILKKYSGEFMEKGMKYLERDINVPKVMKISIEHITGKARR</sequence>
<organism evidence="1 2">
    <name type="scientific">Ruminiclostridium cellobioparum subsp. termitidis CT1112</name>
    <dbReference type="NCBI Taxonomy" id="1195236"/>
    <lineage>
        <taxon>Bacteria</taxon>
        <taxon>Bacillati</taxon>
        <taxon>Bacillota</taxon>
        <taxon>Clostridia</taxon>
        <taxon>Eubacteriales</taxon>
        <taxon>Oscillospiraceae</taxon>
        <taxon>Ruminiclostridium</taxon>
    </lineage>
</organism>
<dbReference type="Gene3D" id="2.30.110.10">
    <property type="entry name" value="Electron Transport, Fmn-binding Protein, Chain A"/>
    <property type="match status" value="1"/>
</dbReference>
<reference evidence="1 2" key="1">
    <citation type="journal article" date="2013" name="Genome Announc.">
        <title>Draft Genome Sequence of the Cellulolytic, Mesophilic, Anaerobic Bacterium Clostridium termitidis Strain CT1112 (DSM 5398).</title>
        <authorList>
            <person name="Lal S."/>
            <person name="Ramachandran U."/>
            <person name="Zhang X."/>
            <person name="Munir R."/>
            <person name="Sparling R."/>
            <person name="Levin D.B."/>
        </authorList>
    </citation>
    <scope>NUCLEOTIDE SEQUENCE [LARGE SCALE GENOMIC DNA]</scope>
    <source>
        <strain evidence="1 2">CT1112</strain>
    </source>
</reference>
<evidence type="ECO:0000313" key="1">
    <source>
        <dbReference type="EMBL" id="EMS71787.1"/>
    </source>
</evidence>
<dbReference type="EMBL" id="AORV01000033">
    <property type="protein sequence ID" value="EMS71787.1"/>
    <property type="molecule type" value="Genomic_DNA"/>
</dbReference>
<proteinExistence type="predicted"/>
<keyword evidence="2" id="KW-1185">Reference proteome</keyword>
<dbReference type="Proteomes" id="UP000014155">
    <property type="component" value="Unassembled WGS sequence"/>
</dbReference>
<dbReference type="PANTHER" id="PTHR34071">
    <property type="entry name" value="5-NITROIMIDAZOLE ANTIBIOTICS RESISTANCE PROTEIN, NIMA-FAMILY-RELATED PROTEIN-RELATED"/>
    <property type="match status" value="1"/>
</dbReference>
<dbReference type="PATRIC" id="fig|1195236.3.peg.2531"/>
<dbReference type="InterPro" id="IPR012349">
    <property type="entry name" value="Split_barrel_FMN-bd"/>
</dbReference>
<protein>
    <submittedName>
        <fullName evidence="1">Putative flavin-nucleotide-binding protein</fullName>
    </submittedName>
</protein>
<comment type="caution">
    <text evidence="1">The sequence shown here is derived from an EMBL/GenBank/DDBJ whole genome shotgun (WGS) entry which is preliminary data.</text>
</comment>
<dbReference type="PANTHER" id="PTHR34071:SF2">
    <property type="entry name" value="FLAVIN-NUCLEOTIDE-BINDING PROTEIN"/>
    <property type="match status" value="1"/>
</dbReference>
<dbReference type="STRING" id="1195236.CTER_2225"/>
<dbReference type="eggNOG" id="COG3467">
    <property type="taxonomic scope" value="Bacteria"/>
</dbReference>
<accession>S0FJ93</accession>
<gene>
    <name evidence="1" type="ORF">CTER_2225</name>
</gene>
<dbReference type="RefSeq" id="WP_004625768.1">
    <property type="nucleotide sequence ID" value="NZ_AORV01000033.1"/>
</dbReference>
<dbReference type="Pfam" id="PF12900">
    <property type="entry name" value="Pyridox_ox_2"/>
    <property type="match status" value="1"/>
</dbReference>
<dbReference type="InterPro" id="IPR024747">
    <property type="entry name" value="Pyridox_Oxase-rel"/>
</dbReference>
<dbReference type="SUPFAM" id="SSF50475">
    <property type="entry name" value="FMN-binding split barrel"/>
    <property type="match status" value="1"/>
</dbReference>
<dbReference type="AlphaFoldDB" id="S0FJ93"/>
<evidence type="ECO:0000313" key="2">
    <source>
        <dbReference type="Proteomes" id="UP000014155"/>
    </source>
</evidence>
<name>S0FJ93_RUMCE</name>